<comment type="caution">
    <text evidence="2">The sequence shown here is derived from an EMBL/GenBank/DDBJ whole genome shotgun (WGS) entry which is preliminary data.</text>
</comment>
<organism evidence="2 3">
    <name type="scientific">Actinomycetospora termitidis</name>
    <dbReference type="NCBI Taxonomy" id="3053470"/>
    <lineage>
        <taxon>Bacteria</taxon>
        <taxon>Bacillati</taxon>
        <taxon>Actinomycetota</taxon>
        <taxon>Actinomycetes</taxon>
        <taxon>Pseudonocardiales</taxon>
        <taxon>Pseudonocardiaceae</taxon>
        <taxon>Actinomycetospora</taxon>
    </lineage>
</organism>
<feature type="compositionally biased region" description="Low complexity" evidence="1">
    <location>
        <begin position="135"/>
        <end position="158"/>
    </location>
</feature>
<dbReference type="RefSeq" id="WP_286054292.1">
    <property type="nucleotide sequence ID" value="NZ_JASVWF010000003.1"/>
</dbReference>
<evidence type="ECO:0000313" key="2">
    <source>
        <dbReference type="EMBL" id="MDL5157845.1"/>
    </source>
</evidence>
<evidence type="ECO:0000256" key="1">
    <source>
        <dbReference type="SAM" id="MobiDB-lite"/>
    </source>
</evidence>
<protein>
    <submittedName>
        <fullName evidence="2">Uncharacterized protein</fullName>
    </submittedName>
</protein>
<evidence type="ECO:0000313" key="3">
    <source>
        <dbReference type="Proteomes" id="UP001231924"/>
    </source>
</evidence>
<feature type="region of interest" description="Disordered" evidence="1">
    <location>
        <begin position="42"/>
        <end position="180"/>
    </location>
</feature>
<gene>
    <name evidence="2" type="ORF">QRT03_17895</name>
</gene>
<reference evidence="2 3" key="1">
    <citation type="submission" date="2023-06" db="EMBL/GenBank/DDBJ databases">
        <title>Actinomycetospora Odt1-22.</title>
        <authorList>
            <person name="Supong K."/>
        </authorList>
    </citation>
    <scope>NUCLEOTIDE SEQUENCE [LARGE SCALE GENOMIC DNA]</scope>
    <source>
        <strain evidence="2 3">Odt1-22</strain>
    </source>
</reference>
<proteinExistence type="predicted"/>
<keyword evidence="3" id="KW-1185">Reference proteome</keyword>
<dbReference type="EMBL" id="JASVWF010000003">
    <property type="protein sequence ID" value="MDL5157845.1"/>
    <property type="molecule type" value="Genomic_DNA"/>
</dbReference>
<accession>A0ABT7MB06</accession>
<name>A0ABT7MB06_9PSEU</name>
<feature type="compositionally biased region" description="Low complexity" evidence="1">
    <location>
        <begin position="42"/>
        <end position="53"/>
    </location>
</feature>
<feature type="compositionally biased region" description="Low complexity" evidence="1">
    <location>
        <begin position="67"/>
        <end position="101"/>
    </location>
</feature>
<dbReference type="Proteomes" id="UP001231924">
    <property type="component" value="Unassembled WGS sequence"/>
</dbReference>
<sequence length="196" mass="19039">MRVHPLRSKGVVVGVPVAAAVAFGAHSVLGVTPLSEQQDAAPAAATAAPSASPLQSYGLATPPPPATLDLLSAPGDQEPAESSTTPGTSSAGSTARGTSTTKIAAPGEAAAPTQTLPIAGAKPAPSMMTFSGGEQTAPQRQAAAPAAPQHQQSAPAPQEAEHDDTDDGGQQQSGGGGALLGLDLGVAKVSVLSFGQ</sequence>